<accession>A0A6B0UPM9</accession>
<protein>
    <submittedName>
        <fullName evidence="2">Uncharacterized protein</fullName>
    </submittedName>
</protein>
<sequence>MSFVLGCSSIACSSVSNSCAESDWAAMPSRFSFRDTSVNPRVCGLKYLLRITLMSLDAFAVGVRKYINSARFGLEGRAVAVSPCGRESPGTAASGTAAVPVVPPAPRDSRCPEASAPARPRSTSA</sequence>
<reference evidence="2" key="1">
    <citation type="submission" date="2019-12" db="EMBL/GenBank/DDBJ databases">
        <title>An insight into the sialome of adult female Ixodes ricinus ticks feeding for 6 days.</title>
        <authorList>
            <person name="Perner J."/>
            <person name="Ribeiro J.M.C."/>
        </authorList>
    </citation>
    <scope>NUCLEOTIDE SEQUENCE</scope>
    <source>
        <strain evidence="2">Semi-engorged</strain>
        <tissue evidence="2">Salivary glands</tissue>
    </source>
</reference>
<feature type="region of interest" description="Disordered" evidence="1">
    <location>
        <begin position="84"/>
        <end position="125"/>
    </location>
</feature>
<feature type="compositionally biased region" description="Low complexity" evidence="1">
    <location>
        <begin position="88"/>
        <end position="100"/>
    </location>
</feature>
<organism evidence="2">
    <name type="scientific">Ixodes ricinus</name>
    <name type="common">Common tick</name>
    <name type="synonym">Acarus ricinus</name>
    <dbReference type="NCBI Taxonomy" id="34613"/>
    <lineage>
        <taxon>Eukaryota</taxon>
        <taxon>Metazoa</taxon>
        <taxon>Ecdysozoa</taxon>
        <taxon>Arthropoda</taxon>
        <taxon>Chelicerata</taxon>
        <taxon>Arachnida</taxon>
        <taxon>Acari</taxon>
        <taxon>Parasitiformes</taxon>
        <taxon>Ixodida</taxon>
        <taxon>Ixodoidea</taxon>
        <taxon>Ixodidae</taxon>
        <taxon>Ixodinae</taxon>
        <taxon>Ixodes</taxon>
    </lineage>
</organism>
<proteinExistence type="predicted"/>
<name>A0A6B0UPM9_IXORI</name>
<dbReference type="EMBL" id="GIFC01009696">
    <property type="protein sequence ID" value="MXU91779.1"/>
    <property type="molecule type" value="Transcribed_RNA"/>
</dbReference>
<evidence type="ECO:0000313" key="2">
    <source>
        <dbReference type="EMBL" id="MXU91779.1"/>
    </source>
</evidence>
<dbReference type="AlphaFoldDB" id="A0A6B0UPM9"/>
<feature type="compositionally biased region" description="Low complexity" evidence="1">
    <location>
        <begin position="112"/>
        <end position="125"/>
    </location>
</feature>
<evidence type="ECO:0000256" key="1">
    <source>
        <dbReference type="SAM" id="MobiDB-lite"/>
    </source>
</evidence>